<evidence type="ECO:0000256" key="1">
    <source>
        <dbReference type="ARBA" id="ARBA00004969"/>
    </source>
</evidence>
<dbReference type="PANTHER" id="PTHR44307:SF2">
    <property type="entry name" value="PHOSPHOETHANOLAMINE METHYLTRANSFERASE ISOFORM X1"/>
    <property type="match status" value="1"/>
</dbReference>
<dbReference type="InterPro" id="IPR029063">
    <property type="entry name" value="SAM-dependent_MTases_sf"/>
</dbReference>
<evidence type="ECO:0000256" key="4">
    <source>
        <dbReference type="ARBA" id="ARBA00022679"/>
    </source>
</evidence>
<comment type="pathway">
    <text evidence="1">Phospholipid metabolism; phosphatidylcholine biosynthesis.</text>
</comment>
<comment type="catalytic activity">
    <reaction evidence="7">
        <text>phosphoethanolamine + S-adenosyl-L-methionine = N-methylethanolamine phosphate + S-adenosyl-L-homocysteine + H(+)</text>
        <dbReference type="Rhea" id="RHEA:20365"/>
        <dbReference type="ChEBI" id="CHEBI:15378"/>
        <dbReference type="ChEBI" id="CHEBI:57781"/>
        <dbReference type="ChEBI" id="CHEBI:57856"/>
        <dbReference type="ChEBI" id="CHEBI:58190"/>
        <dbReference type="ChEBI" id="CHEBI:59789"/>
        <dbReference type="EC" id="2.1.1.103"/>
    </reaction>
    <physiologicalReaction direction="left-to-right" evidence="7">
        <dbReference type="Rhea" id="RHEA:20366"/>
    </physiologicalReaction>
</comment>
<sequence>MSTQGAQFGKDVFEPLNIEYENAYKHNPFKRACIEKSISMLKPGSRVLDVGCGTGVPVSSMLAEADMAVTGIDIAPSMIEIAKSKVKGEFLVADCLEYQPQGTFDAIFIIYSQLSLTYADVHAMVFRLAKSLSVGGLLVVGQDAADDHVSQDDPHWDETHSYAEDFNLPFWGKPFKTLLLSRQGQLDFLSSMGLEIVSETLDVFQPDNAVCDPEHQQYVIARRTTNAPVAAPQPLPKKTA</sequence>
<dbReference type="Pfam" id="PF13649">
    <property type="entry name" value="Methyltransf_25"/>
    <property type="match status" value="1"/>
</dbReference>
<dbReference type="PANTHER" id="PTHR44307">
    <property type="entry name" value="PHOSPHOETHANOLAMINE METHYLTRANSFERASE"/>
    <property type="match status" value="1"/>
</dbReference>
<gene>
    <name evidence="10" type="ORF">LTR97_011584</name>
</gene>
<keyword evidence="3" id="KW-0489">Methyltransferase</keyword>
<comment type="caution">
    <text evidence="10">The sequence shown here is derived from an EMBL/GenBank/DDBJ whole genome shotgun (WGS) entry which is preliminary data.</text>
</comment>
<evidence type="ECO:0000313" key="11">
    <source>
        <dbReference type="Proteomes" id="UP001310594"/>
    </source>
</evidence>
<evidence type="ECO:0000313" key="10">
    <source>
        <dbReference type="EMBL" id="KAK5691590.1"/>
    </source>
</evidence>
<feature type="domain" description="Methyltransferase" evidence="9">
    <location>
        <begin position="47"/>
        <end position="136"/>
    </location>
</feature>
<evidence type="ECO:0000259" key="9">
    <source>
        <dbReference type="Pfam" id="PF13649"/>
    </source>
</evidence>
<keyword evidence="4" id="KW-0808">Transferase</keyword>
<dbReference type="Gene3D" id="3.40.50.150">
    <property type="entry name" value="Vaccinia Virus protein VP39"/>
    <property type="match status" value="1"/>
</dbReference>
<comment type="catalytic activity">
    <reaction evidence="6">
        <text>N,N-dimethylethanolamine phosphate + S-adenosyl-L-methionine = phosphocholine + S-adenosyl-L-homocysteine + H(+)</text>
        <dbReference type="Rhea" id="RHEA:25325"/>
        <dbReference type="ChEBI" id="CHEBI:15378"/>
        <dbReference type="ChEBI" id="CHEBI:57856"/>
        <dbReference type="ChEBI" id="CHEBI:58641"/>
        <dbReference type="ChEBI" id="CHEBI:59789"/>
        <dbReference type="ChEBI" id="CHEBI:295975"/>
        <dbReference type="EC" id="2.1.1.103"/>
    </reaction>
    <physiologicalReaction direction="left-to-right" evidence="6">
        <dbReference type="Rhea" id="RHEA:25326"/>
    </physiologicalReaction>
</comment>
<dbReference type="GO" id="GO:0000234">
    <property type="term" value="F:phosphoethanolamine N-methyltransferase activity"/>
    <property type="evidence" value="ECO:0007669"/>
    <property type="project" value="UniProtKB-EC"/>
</dbReference>
<evidence type="ECO:0000256" key="5">
    <source>
        <dbReference type="ARBA" id="ARBA00035674"/>
    </source>
</evidence>
<reference evidence="10" key="1">
    <citation type="submission" date="2023-08" db="EMBL/GenBank/DDBJ databases">
        <title>Black Yeasts Isolated from many extreme environments.</title>
        <authorList>
            <person name="Coleine C."/>
            <person name="Stajich J.E."/>
            <person name="Selbmann L."/>
        </authorList>
    </citation>
    <scope>NUCLEOTIDE SEQUENCE</scope>
    <source>
        <strain evidence="10">CCFEE 5810</strain>
    </source>
</reference>
<protein>
    <recommendedName>
        <fullName evidence="5">phosphoethanolamine N-methyltransferase</fullName>
        <ecNumber evidence="5">2.1.1.103</ecNumber>
    </recommendedName>
</protein>
<dbReference type="EC" id="2.1.1.103" evidence="5"/>
<dbReference type="InterPro" id="IPR041698">
    <property type="entry name" value="Methyltransf_25"/>
</dbReference>
<dbReference type="GO" id="GO:0032259">
    <property type="term" value="P:methylation"/>
    <property type="evidence" value="ECO:0007669"/>
    <property type="project" value="UniProtKB-KW"/>
</dbReference>
<evidence type="ECO:0000256" key="8">
    <source>
        <dbReference type="ARBA" id="ARBA00047841"/>
    </source>
</evidence>
<dbReference type="Proteomes" id="UP001310594">
    <property type="component" value="Unassembled WGS sequence"/>
</dbReference>
<evidence type="ECO:0000256" key="3">
    <source>
        <dbReference type="ARBA" id="ARBA00022603"/>
    </source>
</evidence>
<evidence type="ECO:0000256" key="7">
    <source>
        <dbReference type="ARBA" id="ARBA00047622"/>
    </source>
</evidence>
<comment type="pathway">
    <text evidence="2">Lipid metabolism.</text>
</comment>
<evidence type="ECO:0000256" key="6">
    <source>
        <dbReference type="ARBA" id="ARBA00047619"/>
    </source>
</evidence>
<name>A0AAN7W0N4_9PEZI</name>
<dbReference type="CDD" id="cd02440">
    <property type="entry name" value="AdoMet_MTases"/>
    <property type="match status" value="1"/>
</dbReference>
<dbReference type="SUPFAM" id="SSF53335">
    <property type="entry name" value="S-adenosyl-L-methionine-dependent methyltransferases"/>
    <property type="match status" value="1"/>
</dbReference>
<dbReference type="AlphaFoldDB" id="A0AAN7W0N4"/>
<organism evidence="10 11">
    <name type="scientific">Elasticomyces elasticus</name>
    <dbReference type="NCBI Taxonomy" id="574655"/>
    <lineage>
        <taxon>Eukaryota</taxon>
        <taxon>Fungi</taxon>
        <taxon>Dikarya</taxon>
        <taxon>Ascomycota</taxon>
        <taxon>Pezizomycotina</taxon>
        <taxon>Dothideomycetes</taxon>
        <taxon>Dothideomycetidae</taxon>
        <taxon>Mycosphaerellales</taxon>
        <taxon>Teratosphaeriaceae</taxon>
        <taxon>Elasticomyces</taxon>
    </lineage>
</organism>
<comment type="catalytic activity">
    <reaction evidence="8">
        <text>N-methylethanolamine phosphate + S-adenosyl-L-methionine = N,N-dimethylethanolamine phosphate + S-adenosyl-L-homocysteine + H(+)</text>
        <dbReference type="Rhea" id="RHEA:25321"/>
        <dbReference type="ChEBI" id="CHEBI:15378"/>
        <dbReference type="ChEBI" id="CHEBI:57781"/>
        <dbReference type="ChEBI" id="CHEBI:57856"/>
        <dbReference type="ChEBI" id="CHEBI:58641"/>
        <dbReference type="ChEBI" id="CHEBI:59789"/>
        <dbReference type="EC" id="2.1.1.103"/>
    </reaction>
    <physiologicalReaction direction="left-to-right" evidence="8">
        <dbReference type="Rhea" id="RHEA:25322"/>
    </physiologicalReaction>
</comment>
<accession>A0AAN7W0N4</accession>
<evidence type="ECO:0000256" key="2">
    <source>
        <dbReference type="ARBA" id="ARBA00005189"/>
    </source>
</evidence>
<dbReference type="EMBL" id="JAVRQU010000021">
    <property type="protein sequence ID" value="KAK5691590.1"/>
    <property type="molecule type" value="Genomic_DNA"/>
</dbReference>
<proteinExistence type="predicted"/>